<dbReference type="Proteomes" id="UP000763557">
    <property type="component" value="Unassembled WGS sequence"/>
</dbReference>
<dbReference type="Pfam" id="PF16859">
    <property type="entry name" value="TetR_C_11"/>
    <property type="match status" value="1"/>
</dbReference>
<evidence type="ECO:0000256" key="4">
    <source>
        <dbReference type="PROSITE-ProRule" id="PRU00335"/>
    </source>
</evidence>
<protein>
    <submittedName>
        <fullName evidence="7">Transcriptional repressor C-terminal</fullName>
    </submittedName>
</protein>
<dbReference type="Pfam" id="PF00440">
    <property type="entry name" value="TetR_N"/>
    <property type="match status" value="1"/>
</dbReference>
<gene>
    <name evidence="7" type="ORF">GC106_52770</name>
</gene>
<keyword evidence="8" id="KW-1185">Reference proteome</keyword>
<dbReference type="EMBL" id="JAAATY010000017">
    <property type="protein sequence ID" value="NRN68036.1"/>
    <property type="molecule type" value="Genomic_DNA"/>
</dbReference>
<organism evidence="7 8">
    <name type="scientific">Kibdelosporangium persicum</name>
    <dbReference type="NCBI Taxonomy" id="2698649"/>
    <lineage>
        <taxon>Bacteria</taxon>
        <taxon>Bacillati</taxon>
        <taxon>Actinomycetota</taxon>
        <taxon>Actinomycetes</taxon>
        <taxon>Pseudonocardiales</taxon>
        <taxon>Pseudonocardiaceae</taxon>
        <taxon>Kibdelosporangium</taxon>
    </lineage>
</organism>
<evidence type="ECO:0000256" key="1">
    <source>
        <dbReference type="ARBA" id="ARBA00023015"/>
    </source>
</evidence>
<reference evidence="7 8" key="1">
    <citation type="submission" date="2020-01" db="EMBL/GenBank/DDBJ databases">
        <title>Kibdelosporangium persica a novel Actinomycetes from a hot desert in Iran.</title>
        <authorList>
            <person name="Safaei N."/>
            <person name="Zaburannyi N."/>
            <person name="Mueller R."/>
            <person name="Wink J."/>
        </authorList>
    </citation>
    <scope>NUCLEOTIDE SEQUENCE [LARGE SCALE GENOMIC DNA]</scope>
    <source>
        <strain evidence="7 8">4NS15</strain>
    </source>
</reference>
<accession>A0ABX2F9I7</accession>
<evidence type="ECO:0000313" key="7">
    <source>
        <dbReference type="EMBL" id="NRN68036.1"/>
    </source>
</evidence>
<comment type="caution">
    <text evidence="7">The sequence shown here is derived from an EMBL/GenBank/DDBJ whole genome shotgun (WGS) entry which is preliminary data.</text>
</comment>
<dbReference type="PANTHER" id="PTHR30055:SF225">
    <property type="entry name" value="TRANSCRIPTIONAL REGULATORY PROTEIN-RELATED"/>
    <property type="match status" value="1"/>
</dbReference>
<feature type="DNA-binding region" description="H-T-H motif" evidence="4">
    <location>
        <begin position="49"/>
        <end position="68"/>
    </location>
</feature>
<evidence type="ECO:0000256" key="5">
    <source>
        <dbReference type="SAM" id="MobiDB-lite"/>
    </source>
</evidence>
<dbReference type="InterPro" id="IPR011075">
    <property type="entry name" value="TetR_C"/>
</dbReference>
<keyword evidence="2 4" id="KW-0238">DNA-binding</keyword>
<proteinExistence type="predicted"/>
<dbReference type="RefSeq" id="WP_173136681.1">
    <property type="nucleotide sequence ID" value="NZ_CBCSGW010000009.1"/>
</dbReference>
<feature type="domain" description="HTH tetR-type" evidence="6">
    <location>
        <begin position="26"/>
        <end position="86"/>
    </location>
</feature>
<evidence type="ECO:0000259" key="6">
    <source>
        <dbReference type="PROSITE" id="PS50977"/>
    </source>
</evidence>
<dbReference type="InterPro" id="IPR036271">
    <property type="entry name" value="Tet_transcr_reg_TetR-rel_C_sf"/>
</dbReference>
<keyword evidence="1" id="KW-0805">Transcription regulation</keyword>
<dbReference type="SUPFAM" id="SSF46689">
    <property type="entry name" value="Homeodomain-like"/>
    <property type="match status" value="1"/>
</dbReference>
<dbReference type="SUPFAM" id="SSF48498">
    <property type="entry name" value="Tetracyclin repressor-like, C-terminal domain"/>
    <property type="match status" value="1"/>
</dbReference>
<dbReference type="Gene3D" id="1.10.357.10">
    <property type="entry name" value="Tetracycline Repressor, domain 2"/>
    <property type="match status" value="1"/>
</dbReference>
<name>A0ABX2F9I7_9PSEU</name>
<dbReference type="InterPro" id="IPR009057">
    <property type="entry name" value="Homeodomain-like_sf"/>
</dbReference>
<dbReference type="PROSITE" id="PS50977">
    <property type="entry name" value="HTH_TETR_2"/>
    <property type="match status" value="1"/>
</dbReference>
<dbReference type="PANTHER" id="PTHR30055">
    <property type="entry name" value="HTH-TYPE TRANSCRIPTIONAL REGULATOR RUTR"/>
    <property type="match status" value="1"/>
</dbReference>
<feature type="region of interest" description="Disordered" evidence="5">
    <location>
        <begin position="1"/>
        <end position="25"/>
    </location>
</feature>
<evidence type="ECO:0000313" key="8">
    <source>
        <dbReference type="Proteomes" id="UP000763557"/>
    </source>
</evidence>
<dbReference type="InterPro" id="IPR050109">
    <property type="entry name" value="HTH-type_TetR-like_transc_reg"/>
</dbReference>
<dbReference type="Gene3D" id="1.10.10.60">
    <property type="entry name" value="Homeodomain-like"/>
    <property type="match status" value="1"/>
</dbReference>
<sequence>MDPEGAATRTSVQARTGGSGTRRRGEALTGAIGLATLEELARTSFEELSFDKIAAAAGTGKAALYRRWSTPAELVLAALTDPATGFGDVPAAPRTGTLRADLIALLTRLARALEEPRGRALRPLIAHRHRHPELFEHVHRLVIRPHLEVLLTVLREAAERGEAAPERVTERVASVGPRMITLEAWECDQMDPREVEAVVDEVLLPLVQP</sequence>
<evidence type="ECO:0000256" key="3">
    <source>
        <dbReference type="ARBA" id="ARBA00023163"/>
    </source>
</evidence>
<evidence type="ECO:0000256" key="2">
    <source>
        <dbReference type="ARBA" id="ARBA00023125"/>
    </source>
</evidence>
<dbReference type="InterPro" id="IPR001647">
    <property type="entry name" value="HTH_TetR"/>
</dbReference>
<keyword evidence="3" id="KW-0804">Transcription</keyword>